<dbReference type="InterPro" id="IPR036873">
    <property type="entry name" value="Rhodanese-like_dom_sf"/>
</dbReference>
<feature type="compositionally biased region" description="Low complexity" evidence="4">
    <location>
        <begin position="455"/>
        <end position="467"/>
    </location>
</feature>
<evidence type="ECO:0000313" key="9">
    <source>
        <dbReference type="Proteomes" id="UP001642483"/>
    </source>
</evidence>
<protein>
    <recommendedName>
        <fullName evidence="10">Dual specificity protein phosphatase</fullName>
    </recommendedName>
</protein>
<feature type="domain" description="Tyrosine specific protein phosphatases" evidence="6">
    <location>
        <begin position="360"/>
        <end position="420"/>
    </location>
</feature>
<comment type="similarity">
    <text evidence="1">Belongs to the protein-tyrosine phosphatase family. Non-receptor class dual specificity subfamily.</text>
</comment>
<gene>
    <name evidence="8" type="ORF">CVLEPA_LOCUS21490</name>
</gene>
<dbReference type="InterPro" id="IPR000387">
    <property type="entry name" value="Tyr_Pase_dom"/>
</dbReference>
<dbReference type="SMART" id="SM00195">
    <property type="entry name" value="DSPc"/>
    <property type="match status" value="1"/>
</dbReference>
<keyword evidence="3" id="KW-0904">Protein phosphatase</keyword>
<proteinExistence type="inferred from homology"/>
<dbReference type="CDD" id="cd01446">
    <property type="entry name" value="DSP_MapKP"/>
    <property type="match status" value="1"/>
</dbReference>
<evidence type="ECO:0000259" key="7">
    <source>
        <dbReference type="PROSITE" id="PS50206"/>
    </source>
</evidence>
<comment type="caution">
    <text evidence="8">The sequence shown here is derived from an EMBL/GenBank/DDBJ whole genome shotgun (WGS) entry which is preliminary data.</text>
</comment>
<dbReference type="PROSITE" id="PS50056">
    <property type="entry name" value="TYR_PHOSPHATASE_2"/>
    <property type="match status" value="1"/>
</dbReference>
<feature type="region of interest" description="Disordered" evidence="4">
    <location>
        <begin position="147"/>
        <end position="173"/>
    </location>
</feature>
<evidence type="ECO:0000256" key="2">
    <source>
        <dbReference type="ARBA" id="ARBA00022801"/>
    </source>
</evidence>
<dbReference type="PANTHER" id="PTHR10159:SF519">
    <property type="entry name" value="DUAL SPECIFICITY PROTEIN PHOSPHATASE MPK3"/>
    <property type="match status" value="1"/>
</dbReference>
<evidence type="ECO:0000256" key="1">
    <source>
        <dbReference type="ARBA" id="ARBA00008601"/>
    </source>
</evidence>
<feature type="region of interest" description="Disordered" evidence="4">
    <location>
        <begin position="199"/>
        <end position="253"/>
    </location>
</feature>
<dbReference type="EMBL" id="CAWYQH010000108">
    <property type="protein sequence ID" value="CAK8689492.1"/>
    <property type="molecule type" value="Genomic_DNA"/>
</dbReference>
<dbReference type="Gene3D" id="3.40.250.10">
    <property type="entry name" value="Rhodanese-like domain"/>
    <property type="match status" value="1"/>
</dbReference>
<dbReference type="Pfam" id="PF00581">
    <property type="entry name" value="Rhodanese"/>
    <property type="match status" value="1"/>
</dbReference>
<dbReference type="SUPFAM" id="SSF52799">
    <property type="entry name" value="(Phosphotyrosine protein) phosphatases II"/>
    <property type="match status" value="1"/>
</dbReference>
<accession>A0ABP0GCJ8</accession>
<evidence type="ECO:0000259" key="6">
    <source>
        <dbReference type="PROSITE" id="PS50056"/>
    </source>
</evidence>
<keyword evidence="2" id="KW-0378">Hydrolase</keyword>
<dbReference type="Proteomes" id="UP001642483">
    <property type="component" value="Unassembled WGS sequence"/>
</dbReference>
<dbReference type="Gene3D" id="3.90.190.10">
    <property type="entry name" value="Protein tyrosine phosphatase superfamily"/>
    <property type="match status" value="1"/>
</dbReference>
<dbReference type="SUPFAM" id="SSF52821">
    <property type="entry name" value="Rhodanese/Cell cycle control phosphatase"/>
    <property type="match status" value="1"/>
</dbReference>
<dbReference type="PROSITE" id="PS50206">
    <property type="entry name" value="RHODANESE_3"/>
    <property type="match status" value="1"/>
</dbReference>
<feature type="domain" description="Rhodanese" evidence="7">
    <location>
        <begin position="22"/>
        <end position="140"/>
    </location>
</feature>
<reference evidence="8 9" key="1">
    <citation type="submission" date="2024-02" db="EMBL/GenBank/DDBJ databases">
        <authorList>
            <person name="Daric V."/>
            <person name="Darras S."/>
        </authorList>
    </citation>
    <scope>NUCLEOTIDE SEQUENCE [LARGE SCALE GENOMIC DNA]</scope>
</reference>
<dbReference type="InterPro" id="IPR000340">
    <property type="entry name" value="Dual-sp_phosphatase_cat-dom"/>
</dbReference>
<dbReference type="InterPro" id="IPR020422">
    <property type="entry name" value="TYR_PHOSPHATASE_DUAL_dom"/>
</dbReference>
<feature type="region of interest" description="Disordered" evidence="4">
    <location>
        <begin position="444"/>
        <end position="488"/>
    </location>
</feature>
<dbReference type="SMART" id="SM00450">
    <property type="entry name" value="RHOD"/>
    <property type="match status" value="1"/>
</dbReference>
<dbReference type="PROSITE" id="PS50054">
    <property type="entry name" value="TYR_PHOSPHATASE_DUAL"/>
    <property type="match status" value="1"/>
</dbReference>
<dbReference type="InterPro" id="IPR001763">
    <property type="entry name" value="Rhodanese-like_dom"/>
</dbReference>
<feature type="domain" description="Tyrosine-protein phosphatase" evidence="5">
    <location>
        <begin position="296"/>
        <end position="439"/>
    </location>
</feature>
<evidence type="ECO:0008006" key="10">
    <source>
        <dbReference type="Google" id="ProtNLM"/>
    </source>
</evidence>
<sequence length="499" mass="54787">MKISMDSINYISIDDLRDNLYREEDVLLLDCRSNDEYRNGHIGGSHNIVLPQLMMRRLKANKLSLKSLVPPNFRQEKEAFLKKCMTYQVVLYDSFTTDLNNNDTSMLGLLYNRMKNENCTVVVLKGGYSKFEAVHPDFCVKVGSALSSDADDEDGGSDESAASSPRGGRCSPVSPLNLAPSILGLGALRISCDNNNEEEESDNIDFRLPRSRQNNASCDNHRHHITCGRHGDRFNSEGESDDPNSATSLSSSESLASLSLKPVPAQCSCCSCGKSTRVPPPNMTCPSPSVYGGPVGPAEILPRLFLGCAKDASSAETLARFNITYILNVTPNLPNVFESDSSYKYKQIPITDHWSQNLSQFFPEAISFIDEARSKNCGVLVHCLAGISRSVTVTVAYLMQKLKWSLNDAYDFVKQRKNNVSPNFNFMGQLLDFEKTLGLGDYSSPDDGTVSSANSSSSPSPPTLFFTSPPPPTPTLTLPIRKKSAKKERTAFILPTPVA</sequence>
<evidence type="ECO:0000259" key="5">
    <source>
        <dbReference type="PROSITE" id="PS50054"/>
    </source>
</evidence>
<name>A0ABP0GCJ8_CLALP</name>
<dbReference type="Pfam" id="PF00782">
    <property type="entry name" value="DSPc"/>
    <property type="match status" value="1"/>
</dbReference>
<evidence type="ECO:0000256" key="4">
    <source>
        <dbReference type="SAM" id="MobiDB-lite"/>
    </source>
</evidence>
<evidence type="ECO:0000256" key="3">
    <source>
        <dbReference type="ARBA" id="ARBA00022912"/>
    </source>
</evidence>
<dbReference type="InterPro" id="IPR029021">
    <property type="entry name" value="Prot-tyrosine_phosphatase-like"/>
</dbReference>
<evidence type="ECO:0000313" key="8">
    <source>
        <dbReference type="EMBL" id="CAK8689492.1"/>
    </source>
</evidence>
<dbReference type="PANTHER" id="PTHR10159">
    <property type="entry name" value="DUAL SPECIFICITY PROTEIN PHOSPHATASE"/>
    <property type="match status" value="1"/>
</dbReference>
<dbReference type="CDD" id="cd14566">
    <property type="entry name" value="DSP_MKP_classII"/>
    <property type="match status" value="1"/>
</dbReference>
<organism evidence="8 9">
    <name type="scientific">Clavelina lepadiformis</name>
    <name type="common">Light-bulb sea squirt</name>
    <name type="synonym">Ascidia lepadiformis</name>
    <dbReference type="NCBI Taxonomy" id="159417"/>
    <lineage>
        <taxon>Eukaryota</taxon>
        <taxon>Metazoa</taxon>
        <taxon>Chordata</taxon>
        <taxon>Tunicata</taxon>
        <taxon>Ascidiacea</taxon>
        <taxon>Aplousobranchia</taxon>
        <taxon>Clavelinidae</taxon>
        <taxon>Clavelina</taxon>
    </lineage>
</organism>
<keyword evidence="9" id="KW-1185">Reference proteome</keyword>